<keyword evidence="3" id="KW-1185">Reference proteome</keyword>
<reference evidence="2" key="1">
    <citation type="submission" date="2023-06" db="EMBL/GenBank/DDBJ databases">
        <title>Genome-scale phylogeny and comparative genomics of the fungal order Sordariales.</title>
        <authorList>
            <consortium name="Lawrence Berkeley National Laboratory"/>
            <person name="Hensen N."/>
            <person name="Bonometti L."/>
            <person name="Westerberg I."/>
            <person name="Brannstrom I.O."/>
            <person name="Guillou S."/>
            <person name="Cros-Aarteil S."/>
            <person name="Calhoun S."/>
            <person name="Haridas S."/>
            <person name="Kuo A."/>
            <person name="Mondo S."/>
            <person name="Pangilinan J."/>
            <person name="Riley R."/>
            <person name="LaButti K."/>
            <person name="Andreopoulos B."/>
            <person name="Lipzen A."/>
            <person name="Chen C."/>
            <person name="Yanf M."/>
            <person name="Daum C."/>
            <person name="Ng V."/>
            <person name="Clum A."/>
            <person name="Steindorff A."/>
            <person name="Ohm R."/>
            <person name="Martin F."/>
            <person name="Silar P."/>
            <person name="Natvig D."/>
            <person name="Lalanne C."/>
            <person name="Gautier V."/>
            <person name="Ament-velasquez S.L."/>
            <person name="Kruys A."/>
            <person name="Hutchinson M.I."/>
            <person name="Powell A.J."/>
            <person name="Barry K."/>
            <person name="Miller A.N."/>
            <person name="Grigoriev I.V."/>
            <person name="Debuchy R."/>
            <person name="Gladieux P."/>
            <person name="Thoren M.H."/>
            <person name="Johannesson H."/>
        </authorList>
    </citation>
    <scope>NUCLEOTIDE SEQUENCE</scope>
    <source>
        <strain evidence="2">SMH3391-2</strain>
    </source>
</reference>
<sequence>MTEHAWPEAHRKRVREDDYADLTNGGTLGFTEHRSKRLQALPLRTSPNAKRWADPPTFPQPQQSFPVPGYPRTITPGASDSEDSNSMEPQQHIWAPEPELLPQQLSPSILVSDMADRDMDMMDMYDDTPPPSHMHMESDNQDGGGGGGGQQQQQQQQQNQDQDHLHPGPFHPDQAVANITGRMPTPIHCSFAQQVRGNSNWGGAAGNVMQSALMDSLPEQLNSPMGGFDGNGGNSLAGNSQQLTNMMDNGGHESSSSIPRSLDGATANAAQFISNWNMVQTRRLPSPISESGGEDGSSGSLESPRMVLDSSSSSSSFQSINNNSQNHHNHNLGRLTHQHPLLSTLPTRSSSAADGMDVESSPTTTTPSPKKGHARSKHTINSWTALQPGMKRSFSIGYRADCEKCRMKVPGHFNHIIIS</sequence>
<accession>A0AA39WHR6</accession>
<feature type="compositionally biased region" description="Basic and acidic residues" evidence="1">
    <location>
        <begin position="1"/>
        <end position="17"/>
    </location>
</feature>
<gene>
    <name evidence="2" type="ORF">B0T17DRAFT_592373</name>
</gene>
<feature type="compositionally biased region" description="Low complexity" evidence="1">
    <location>
        <begin position="151"/>
        <end position="160"/>
    </location>
</feature>
<comment type="caution">
    <text evidence="2">The sequence shown here is derived from an EMBL/GenBank/DDBJ whole genome shotgun (WGS) entry which is preliminary data.</text>
</comment>
<protein>
    <submittedName>
        <fullName evidence="2">Uncharacterized protein</fullName>
    </submittedName>
</protein>
<evidence type="ECO:0000256" key="1">
    <source>
        <dbReference type="SAM" id="MobiDB-lite"/>
    </source>
</evidence>
<dbReference type="EMBL" id="JAULSR010000006">
    <property type="protein sequence ID" value="KAK0615614.1"/>
    <property type="molecule type" value="Genomic_DNA"/>
</dbReference>
<dbReference type="Proteomes" id="UP001174934">
    <property type="component" value="Unassembled WGS sequence"/>
</dbReference>
<proteinExistence type="predicted"/>
<feature type="region of interest" description="Disordered" evidence="1">
    <location>
        <begin position="120"/>
        <end position="177"/>
    </location>
</feature>
<name>A0AA39WHR6_9PEZI</name>
<feature type="region of interest" description="Disordered" evidence="1">
    <location>
        <begin position="1"/>
        <end position="90"/>
    </location>
</feature>
<feature type="compositionally biased region" description="Low complexity" evidence="1">
    <location>
        <begin position="360"/>
        <end position="369"/>
    </location>
</feature>
<evidence type="ECO:0000313" key="3">
    <source>
        <dbReference type="Proteomes" id="UP001174934"/>
    </source>
</evidence>
<feature type="compositionally biased region" description="Low complexity" evidence="1">
    <location>
        <begin position="285"/>
        <end position="326"/>
    </location>
</feature>
<feature type="region of interest" description="Disordered" evidence="1">
    <location>
        <begin position="284"/>
        <end position="333"/>
    </location>
</feature>
<feature type="region of interest" description="Disordered" evidence="1">
    <location>
        <begin position="345"/>
        <end position="383"/>
    </location>
</feature>
<organism evidence="2 3">
    <name type="scientific">Bombardia bombarda</name>
    <dbReference type="NCBI Taxonomy" id="252184"/>
    <lineage>
        <taxon>Eukaryota</taxon>
        <taxon>Fungi</taxon>
        <taxon>Dikarya</taxon>
        <taxon>Ascomycota</taxon>
        <taxon>Pezizomycotina</taxon>
        <taxon>Sordariomycetes</taxon>
        <taxon>Sordariomycetidae</taxon>
        <taxon>Sordariales</taxon>
        <taxon>Lasiosphaeriaceae</taxon>
        <taxon>Bombardia</taxon>
    </lineage>
</organism>
<dbReference type="AlphaFoldDB" id="A0AA39WHR6"/>
<evidence type="ECO:0000313" key="2">
    <source>
        <dbReference type="EMBL" id="KAK0615614.1"/>
    </source>
</evidence>